<keyword evidence="2" id="KW-1185">Reference proteome</keyword>
<evidence type="ECO:0000313" key="2">
    <source>
        <dbReference type="Proteomes" id="UP000004691"/>
    </source>
</evidence>
<name>I0UZR7_9PSEU</name>
<accession>I0UZR7</accession>
<reference evidence="1 2" key="1">
    <citation type="submission" date="2012-01" db="EMBL/GenBank/DDBJ databases">
        <title>Improved High-Quality Draft sequence of Saccharomonospora xinjiangensis XJ-54.</title>
        <authorList>
            <consortium name="US DOE Joint Genome Institute"/>
            <person name="Lucas S."/>
            <person name="Han J."/>
            <person name="Lapidus A."/>
            <person name="Cheng J.-F."/>
            <person name="Goodwin L."/>
            <person name="Pitluck S."/>
            <person name="Peters L."/>
            <person name="Mikhailova N."/>
            <person name="Teshima H."/>
            <person name="Detter J.C."/>
            <person name="Han C."/>
            <person name="Tapia R."/>
            <person name="Land M."/>
            <person name="Hauser L."/>
            <person name="Kyrpides N."/>
            <person name="Ivanova N."/>
            <person name="Pagani I."/>
            <person name="Brambilla E.-M."/>
            <person name="Klenk H.-P."/>
            <person name="Woyke T."/>
        </authorList>
    </citation>
    <scope>NUCLEOTIDE SEQUENCE [LARGE SCALE GENOMIC DNA]</scope>
    <source>
        <strain evidence="1 2">XJ-54</strain>
    </source>
</reference>
<dbReference type="EMBL" id="JH636049">
    <property type="protein sequence ID" value="EID53370.1"/>
    <property type="molecule type" value="Genomic_DNA"/>
</dbReference>
<dbReference type="AlphaFoldDB" id="I0UZR7"/>
<gene>
    <name evidence="1" type="ORF">SacxiDRAFT_1111</name>
</gene>
<dbReference type="Proteomes" id="UP000004691">
    <property type="component" value="Unassembled WGS sequence"/>
</dbReference>
<sequence length="37" mass="4261">MHLMLCDTKQKTFALGRFSVVRGPGELKGTEEIRVRR</sequence>
<organism evidence="1 2">
    <name type="scientific">Saccharomonospora xinjiangensis XJ-54</name>
    <dbReference type="NCBI Taxonomy" id="882086"/>
    <lineage>
        <taxon>Bacteria</taxon>
        <taxon>Bacillati</taxon>
        <taxon>Actinomycetota</taxon>
        <taxon>Actinomycetes</taxon>
        <taxon>Pseudonocardiales</taxon>
        <taxon>Pseudonocardiaceae</taxon>
        <taxon>Saccharomonospora</taxon>
    </lineage>
</organism>
<evidence type="ECO:0000313" key="1">
    <source>
        <dbReference type="EMBL" id="EID53370.1"/>
    </source>
</evidence>
<dbReference type="HOGENOM" id="CLU_3348293_0_0_11"/>
<dbReference type="STRING" id="882086.SacxiDRAFT_1111"/>
<protein>
    <submittedName>
        <fullName evidence="1">Uncharacterized protein</fullName>
    </submittedName>
</protein>
<proteinExistence type="predicted"/>